<dbReference type="EMBL" id="KZ805354">
    <property type="protein sequence ID" value="PVI01680.1"/>
    <property type="molecule type" value="Genomic_DNA"/>
</dbReference>
<dbReference type="STRING" id="97972.A0A2V1DXU5"/>
<organism evidence="3 4">
    <name type="scientific">Periconia macrospinosa</name>
    <dbReference type="NCBI Taxonomy" id="97972"/>
    <lineage>
        <taxon>Eukaryota</taxon>
        <taxon>Fungi</taxon>
        <taxon>Dikarya</taxon>
        <taxon>Ascomycota</taxon>
        <taxon>Pezizomycotina</taxon>
        <taxon>Dothideomycetes</taxon>
        <taxon>Pleosporomycetidae</taxon>
        <taxon>Pleosporales</taxon>
        <taxon>Massarineae</taxon>
        <taxon>Periconiaceae</taxon>
        <taxon>Periconia</taxon>
    </lineage>
</organism>
<name>A0A2V1DXU5_9PLEO</name>
<evidence type="ECO:0000313" key="3">
    <source>
        <dbReference type="EMBL" id="PVI01680.1"/>
    </source>
</evidence>
<proteinExistence type="predicted"/>
<evidence type="ECO:0000256" key="1">
    <source>
        <dbReference type="SAM" id="MobiDB-lite"/>
    </source>
</evidence>
<sequence>MPSTSSLVKALGLAAMGVRTVRADCQSYGMDFQQGGSYFQNTNSNDPFTFVSQFDGCNPDTCYNVFVDNEGAQTLCSDTKLTPDDTNQLSTCPELKSQMKSGNYSLVLFSNNGNGDPIAFQRDFYVSAGPQSTSTFTPTIVVTSTATPIINTTSTVTDTVNTTIPAVTVTSPSATITPTTTVTPSRVTSTTTKAILTVKINTFSVSVAKETKTVTATCKLPTKPSHHDPWAKLKPTVGPFAAIMQSKYRRDVLEHEREQFVKERAKRMALVARAPDPQPLVVTDTNTSNYPTTTTTTTGTPITATVTTEVTTTSTVTPSPVTVLNGKTTAARVTVTAPTPTKTVTRYTIARTTSTAVFTTTVIIQSTTTPSAVASSCSKAGGTLG</sequence>
<feature type="region of interest" description="Disordered" evidence="1">
    <location>
        <begin position="279"/>
        <end position="298"/>
    </location>
</feature>
<evidence type="ECO:0000256" key="2">
    <source>
        <dbReference type="SAM" id="SignalP"/>
    </source>
</evidence>
<keyword evidence="2" id="KW-0732">Signal</keyword>
<reference evidence="3 4" key="1">
    <citation type="journal article" date="2018" name="Sci. Rep.">
        <title>Comparative genomics provides insights into the lifestyle and reveals functional heterogeneity of dark septate endophytic fungi.</title>
        <authorList>
            <person name="Knapp D.G."/>
            <person name="Nemeth J.B."/>
            <person name="Barry K."/>
            <person name="Hainaut M."/>
            <person name="Henrissat B."/>
            <person name="Johnson J."/>
            <person name="Kuo A."/>
            <person name="Lim J.H.P."/>
            <person name="Lipzen A."/>
            <person name="Nolan M."/>
            <person name="Ohm R.A."/>
            <person name="Tamas L."/>
            <person name="Grigoriev I.V."/>
            <person name="Spatafora J.W."/>
            <person name="Nagy L.G."/>
            <person name="Kovacs G.M."/>
        </authorList>
    </citation>
    <scope>NUCLEOTIDE SEQUENCE [LARGE SCALE GENOMIC DNA]</scope>
    <source>
        <strain evidence="3 4">DSE2036</strain>
    </source>
</reference>
<accession>A0A2V1DXU5</accession>
<dbReference type="Proteomes" id="UP000244855">
    <property type="component" value="Unassembled WGS sequence"/>
</dbReference>
<gene>
    <name evidence="3" type="ORF">DM02DRAFT_654286</name>
</gene>
<dbReference type="AlphaFoldDB" id="A0A2V1DXU5"/>
<feature type="chain" id="PRO_5015841736" evidence="2">
    <location>
        <begin position="24"/>
        <end position="385"/>
    </location>
</feature>
<feature type="compositionally biased region" description="Low complexity" evidence="1">
    <location>
        <begin position="282"/>
        <end position="298"/>
    </location>
</feature>
<keyword evidence="4" id="KW-1185">Reference proteome</keyword>
<feature type="signal peptide" evidence="2">
    <location>
        <begin position="1"/>
        <end position="23"/>
    </location>
</feature>
<evidence type="ECO:0000313" key="4">
    <source>
        <dbReference type="Proteomes" id="UP000244855"/>
    </source>
</evidence>
<protein>
    <submittedName>
        <fullName evidence="3">Uncharacterized protein</fullName>
    </submittedName>
</protein>
<dbReference type="OrthoDB" id="3937708at2759"/>